<dbReference type="RefSeq" id="WP_209557100.1">
    <property type="nucleotide sequence ID" value="NZ_JAEDXU010000003.1"/>
</dbReference>
<evidence type="ECO:0000313" key="3">
    <source>
        <dbReference type="Proteomes" id="UP000673375"/>
    </source>
</evidence>
<keyword evidence="3" id="KW-1185">Reference proteome</keyword>
<feature type="transmembrane region" description="Helical" evidence="1">
    <location>
        <begin position="163"/>
        <end position="184"/>
    </location>
</feature>
<sequence>MNKEQRQLIYRVLIVFLGTVLMGIGIQLIVSANQGFDSVSTLILGLINYTPIPFSRWSQLLSLLFLLITFLYNKNLLGIGSLINALAVGEAIRFSEPFFSKITIIHDNLLFSFLGFVLMALGTAIYLSGNLGSGPLEGMMLSVCGILHLSLKTGRIILDFSIVAVGVLLGSRVGLGTLFAVFLLGPMIELFLSGIERWRLIKN</sequence>
<keyword evidence="1" id="KW-1133">Transmembrane helix</keyword>
<keyword evidence="1" id="KW-0472">Membrane</keyword>
<proteinExistence type="predicted"/>
<feature type="transmembrane region" description="Helical" evidence="1">
    <location>
        <begin position="109"/>
        <end position="128"/>
    </location>
</feature>
<name>A0ABS4CJJ0_9ENTE</name>
<dbReference type="PANTHER" id="PTHR40078:SF1">
    <property type="entry name" value="INTEGRAL MEMBRANE PROTEIN"/>
    <property type="match status" value="1"/>
</dbReference>
<dbReference type="Pfam" id="PF19700">
    <property type="entry name" value="DUF6198"/>
    <property type="match status" value="1"/>
</dbReference>
<evidence type="ECO:0000256" key="1">
    <source>
        <dbReference type="SAM" id="Phobius"/>
    </source>
</evidence>
<gene>
    <name evidence="2" type="ORF">I6N96_08310</name>
</gene>
<reference evidence="2 3" key="1">
    <citation type="submission" date="2020-12" db="EMBL/GenBank/DDBJ databases">
        <title>Vagococcus allomyrinae sp. nov. and Enterococcus lavae sp. nov., isolated from the larvae of Allomyrina dichotoma.</title>
        <authorList>
            <person name="Lee S.D."/>
        </authorList>
    </citation>
    <scope>NUCLEOTIDE SEQUENCE [LARGE SCALE GENOMIC DNA]</scope>
    <source>
        <strain evidence="2 3">BWM-S5</strain>
    </source>
</reference>
<dbReference type="EMBL" id="JAEDXU010000003">
    <property type="protein sequence ID" value="MBP1046286.1"/>
    <property type="molecule type" value="Genomic_DNA"/>
</dbReference>
<dbReference type="InterPro" id="IPR038750">
    <property type="entry name" value="YczE/YyaS-like"/>
</dbReference>
<organism evidence="2 3">
    <name type="scientific">Enterococcus larvae</name>
    <dbReference type="NCBI Taxonomy" id="2794352"/>
    <lineage>
        <taxon>Bacteria</taxon>
        <taxon>Bacillati</taxon>
        <taxon>Bacillota</taxon>
        <taxon>Bacilli</taxon>
        <taxon>Lactobacillales</taxon>
        <taxon>Enterococcaceae</taxon>
        <taxon>Enterococcus</taxon>
    </lineage>
</organism>
<keyword evidence="1" id="KW-0812">Transmembrane</keyword>
<feature type="transmembrane region" description="Helical" evidence="1">
    <location>
        <begin position="12"/>
        <end position="34"/>
    </location>
</feature>
<evidence type="ECO:0000313" key="2">
    <source>
        <dbReference type="EMBL" id="MBP1046286.1"/>
    </source>
</evidence>
<comment type="caution">
    <text evidence="2">The sequence shown here is derived from an EMBL/GenBank/DDBJ whole genome shotgun (WGS) entry which is preliminary data.</text>
</comment>
<accession>A0ABS4CJJ0</accession>
<protein>
    <submittedName>
        <fullName evidence="2">YitT family protein</fullName>
    </submittedName>
</protein>
<dbReference type="PANTHER" id="PTHR40078">
    <property type="entry name" value="INTEGRAL MEMBRANE PROTEIN-RELATED"/>
    <property type="match status" value="1"/>
</dbReference>
<dbReference type="Proteomes" id="UP000673375">
    <property type="component" value="Unassembled WGS sequence"/>
</dbReference>